<sequence>MQYIEVTELAGVRSAIIRFRSRGTALVFELYPMIHLAEPAFYEEVTARLRASCDLVIAEGVRGSTATRALTRSYRSLGGHERLGLVVQDIDFDTLGVPVICPDMSGAEFDDRWRRLPLRERAPLAALVPAYVAGMRLLGTRRFLARYMQLEDLPGDDEETELWTDDLVLHQRDRLLIDALTRLHHARAGRTEPFTAGILYGAAHMRAVTTALMDLGYRPAGSQWLTVFSLDDPGAA</sequence>
<evidence type="ECO:0000313" key="1">
    <source>
        <dbReference type="EMBL" id="SNT55256.1"/>
    </source>
</evidence>
<name>A0A239NK51_9ACTN</name>
<dbReference type="EMBL" id="FZOF01000039">
    <property type="protein sequence ID" value="SNT55256.1"/>
    <property type="molecule type" value="Genomic_DNA"/>
</dbReference>
<dbReference type="Proteomes" id="UP000198280">
    <property type="component" value="Unassembled WGS sequence"/>
</dbReference>
<keyword evidence="2" id="KW-1185">Reference proteome</keyword>
<reference evidence="1 2" key="1">
    <citation type="submission" date="2017-06" db="EMBL/GenBank/DDBJ databases">
        <authorList>
            <person name="Kim H.J."/>
            <person name="Triplett B.A."/>
        </authorList>
    </citation>
    <scope>NUCLEOTIDE SEQUENCE [LARGE SCALE GENOMIC DNA]</scope>
    <source>
        <strain evidence="1 2">CGMCC 4.1858</strain>
    </source>
</reference>
<gene>
    <name evidence="1" type="ORF">SAMN05216252_13917</name>
</gene>
<proteinExistence type="predicted"/>
<dbReference type="OrthoDB" id="7834500at2"/>
<evidence type="ECO:0000313" key="2">
    <source>
        <dbReference type="Proteomes" id="UP000198280"/>
    </source>
</evidence>
<accession>A0A239NK51</accession>
<protein>
    <submittedName>
        <fullName evidence="1">Uncharacterized protein</fullName>
    </submittedName>
</protein>
<dbReference type="RefSeq" id="WP_089228885.1">
    <property type="nucleotide sequence ID" value="NZ_FZOF01000039.1"/>
</dbReference>
<dbReference type="AlphaFoldDB" id="A0A239NK51"/>
<organism evidence="1 2">
    <name type="scientific">Actinacidiphila glaucinigra</name>
    <dbReference type="NCBI Taxonomy" id="235986"/>
    <lineage>
        <taxon>Bacteria</taxon>
        <taxon>Bacillati</taxon>
        <taxon>Actinomycetota</taxon>
        <taxon>Actinomycetes</taxon>
        <taxon>Kitasatosporales</taxon>
        <taxon>Streptomycetaceae</taxon>
        <taxon>Actinacidiphila</taxon>
    </lineage>
</organism>